<proteinExistence type="predicted"/>
<protein>
    <recommendedName>
        <fullName evidence="1">RNase H type-1 domain-containing protein</fullName>
    </recommendedName>
</protein>
<dbReference type="InterPro" id="IPR012337">
    <property type="entry name" value="RNaseH-like_sf"/>
</dbReference>
<dbReference type="InterPro" id="IPR044730">
    <property type="entry name" value="RNase_H-like_dom_plant"/>
</dbReference>
<gene>
    <name evidence="2" type="ORF">LWI29_015578</name>
</gene>
<dbReference type="CDD" id="cd06222">
    <property type="entry name" value="RNase_H_like"/>
    <property type="match status" value="1"/>
</dbReference>
<dbReference type="Gene3D" id="3.30.420.10">
    <property type="entry name" value="Ribonuclease H-like superfamily/Ribonuclease H"/>
    <property type="match status" value="1"/>
</dbReference>
<dbReference type="Pfam" id="PF13456">
    <property type="entry name" value="RVT_3"/>
    <property type="match status" value="1"/>
</dbReference>
<dbReference type="InterPro" id="IPR053151">
    <property type="entry name" value="RNase_H-like"/>
</dbReference>
<evidence type="ECO:0000313" key="3">
    <source>
        <dbReference type="Proteomes" id="UP001168877"/>
    </source>
</evidence>
<dbReference type="InterPro" id="IPR002156">
    <property type="entry name" value="RNaseH_domain"/>
</dbReference>
<comment type="caution">
    <text evidence="2">The sequence shown here is derived from an EMBL/GenBank/DDBJ whole genome shotgun (WGS) entry which is preliminary data.</text>
</comment>
<dbReference type="PANTHER" id="PTHR47723:SF22">
    <property type="entry name" value="RNASE H TYPE-1 DOMAIN-CONTAINING PROTEIN"/>
    <property type="match status" value="1"/>
</dbReference>
<dbReference type="InterPro" id="IPR036397">
    <property type="entry name" value="RNaseH_sf"/>
</dbReference>
<dbReference type="AlphaFoldDB" id="A0AA39VZL2"/>
<sequence>MKVRWPSGIGGILRNNEGTVLCMFSSVIDDGLAAAAEVAAILRACQCCEMDNCPNDLPVIIESDSSSAVSWVNGVEGVGHVRFMESILEIREILSRLKPRVSVRFVPRKGNAAADFLAKQGAVNGRVQLAWAS</sequence>
<reference evidence="2" key="2">
    <citation type="submission" date="2023-06" db="EMBL/GenBank/DDBJ databases">
        <authorList>
            <person name="Swenson N.G."/>
            <person name="Wegrzyn J.L."/>
            <person name="Mcevoy S.L."/>
        </authorList>
    </citation>
    <scope>NUCLEOTIDE SEQUENCE</scope>
    <source>
        <strain evidence="2">NS2018</strain>
        <tissue evidence="2">Leaf</tissue>
    </source>
</reference>
<dbReference type="EMBL" id="JAUESC010000004">
    <property type="protein sequence ID" value="KAK0596426.1"/>
    <property type="molecule type" value="Genomic_DNA"/>
</dbReference>
<evidence type="ECO:0000313" key="2">
    <source>
        <dbReference type="EMBL" id="KAK0596426.1"/>
    </source>
</evidence>
<keyword evidence="3" id="KW-1185">Reference proteome</keyword>
<dbReference type="GO" id="GO:0003676">
    <property type="term" value="F:nucleic acid binding"/>
    <property type="evidence" value="ECO:0007669"/>
    <property type="project" value="InterPro"/>
</dbReference>
<name>A0AA39VZL2_ACESA</name>
<feature type="domain" description="RNase H type-1" evidence="1">
    <location>
        <begin position="6"/>
        <end position="120"/>
    </location>
</feature>
<reference evidence="2" key="1">
    <citation type="journal article" date="2022" name="Plant J.">
        <title>Strategies of tolerance reflected in two North American maple genomes.</title>
        <authorList>
            <person name="McEvoy S.L."/>
            <person name="Sezen U.U."/>
            <person name="Trouern-Trend A."/>
            <person name="McMahon S.M."/>
            <person name="Schaberg P.G."/>
            <person name="Yang J."/>
            <person name="Wegrzyn J.L."/>
            <person name="Swenson N.G."/>
        </authorList>
    </citation>
    <scope>NUCLEOTIDE SEQUENCE</scope>
    <source>
        <strain evidence="2">NS2018</strain>
    </source>
</reference>
<accession>A0AA39VZL2</accession>
<dbReference type="Proteomes" id="UP001168877">
    <property type="component" value="Unassembled WGS sequence"/>
</dbReference>
<dbReference type="GO" id="GO:0004523">
    <property type="term" value="F:RNA-DNA hybrid ribonuclease activity"/>
    <property type="evidence" value="ECO:0007669"/>
    <property type="project" value="InterPro"/>
</dbReference>
<dbReference type="PANTHER" id="PTHR47723">
    <property type="entry name" value="OS05G0353850 PROTEIN"/>
    <property type="match status" value="1"/>
</dbReference>
<evidence type="ECO:0000259" key="1">
    <source>
        <dbReference type="Pfam" id="PF13456"/>
    </source>
</evidence>
<organism evidence="2 3">
    <name type="scientific">Acer saccharum</name>
    <name type="common">Sugar maple</name>
    <dbReference type="NCBI Taxonomy" id="4024"/>
    <lineage>
        <taxon>Eukaryota</taxon>
        <taxon>Viridiplantae</taxon>
        <taxon>Streptophyta</taxon>
        <taxon>Embryophyta</taxon>
        <taxon>Tracheophyta</taxon>
        <taxon>Spermatophyta</taxon>
        <taxon>Magnoliopsida</taxon>
        <taxon>eudicotyledons</taxon>
        <taxon>Gunneridae</taxon>
        <taxon>Pentapetalae</taxon>
        <taxon>rosids</taxon>
        <taxon>malvids</taxon>
        <taxon>Sapindales</taxon>
        <taxon>Sapindaceae</taxon>
        <taxon>Hippocastanoideae</taxon>
        <taxon>Acereae</taxon>
        <taxon>Acer</taxon>
    </lineage>
</organism>
<dbReference type="SUPFAM" id="SSF53098">
    <property type="entry name" value="Ribonuclease H-like"/>
    <property type="match status" value="1"/>
</dbReference>